<proteinExistence type="inferred from homology"/>
<keyword evidence="9" id="KW-0249">Electron transport</keyword>
<evidence type="ECO:0000256" key="6">
    <source>
        <dbReference type="ARBA" id="ARBA00022989"/>
    </source>
</evidence>
<evidence type="ECO:0000256" key="4">
    <source>
        <dbReference type="ARBA" id="ARBA00022448"/>
    </source>
</evidence>
<dbReference type="GO" id="GO:0031966">
    <property type="term" value="C:mitochondrial membrane"/>
    <property type="evidence" value="ECO:0007669"/>
    <property type="project" value="UniProtKB-SubCell"/>
</dbReference>
<keyword evidence="9" id="KW-0520">NAD</keyword>
<dbReference type="Gene3D" id="1.20.58.1610">
    <property type="entry name" value="NADH:ubiquinone/plastoquinone oxidoreductase, chain 3"/>
    <property type="match status" value="1"/>
</dbReference>
<keyword evidence="4 9" id="KW-0813">Transport</keyword>
<dbReference type="PANTHER" id="PTHR11058">
    <property type="entry name" value="NADH-UBIQUINONE OXIDOREDUCTASE CHAIN 3"/>
    <property type="match status" value="1"/>
</dbReference>
<feature type="transmembrane region" description="Helical" evidence="9">
    <location>
        <begin position="6"/>
        <end position="25"/>
    </location>
</feature>
<evidence type="ECO:0000256" key="8">
    <source>
        <dbReference type="ARBA" id="ARBA00049551"/>
    </source>
</evidence>
<feature type="transmembrane region" description="Helical" evidence="9">
    <location>
        <begin position="57"/>
        <end position="80"/>
    </location>
</feature>
<evidence type="ECO:0000256" key="3">
    <source>
        <dbReference type="ARBA" id="ARBA00021007"/>
    </source>
</evidence>
<dbReference type="GO" id="GO:0008137">
    <property type="term" value="F:NADH dehydrogenase (ubiquinone) activity"/>
    <property type="evidence" value="ECO:0007669"/>
    <property type="project" value="UniProtKB-UniRule"/>
</dbReference>
<keyword evidence="9" id="KW-0679">Respiratory chain</keyword>
<geneLocation type="mitochondrion" evidence="10"/>
<feature type="transmembrane region" description="Helical" evidence="9">
    <location>
        <begin position="86"/>
        <end position="105"/>
    </location>
</feature>
<accession>A0A482DRN1</accession>
<comment type="function">
    <text evidence="9">Core subunit of the mitochondrial membrane respiratory chain NADH dehydrogenase (Complex I) which catalyzes electron transfer from NADH through the respiratory chain, using ubiquinone as an electron acceptor. Essential for the catalytic activity of complex I.</text>
</comment>
<dbReference type="PANTHER" id="PTHR11058:SF9">
    <property type="entry name" value="NADH-UBIQUINONE OXIDOREDUCTASE CHAIN 3"/>
    <property type="match status" value="1"/>
</dbReference>
<dbReference type="AlphaFoldDB" id="A0A482DRN1"/>
<keyword evidence="5 9" id="KW-0812">Transmembrane</keyword>
<dbReference type="Pfam" id="PF00507">
    <property type="entry name" value="Oxidored_q4"/>
    <property type="match status" value="1"/>
</dbReference>
<evidence type="ECO:0000256" key="2">
    <source>
        <dbReference type="ARBA" id="ARBA00008472"/>
    </source>
</evidence>
<keyword evidence="9" id="KW-0830">Ubiquinone</keyword>
<reference evidence="10" key="1">
    <citation type="journal article" date="2019" name="Mol. Biol. Evol.">
        <title>Mitochondrial genomics reveals shared phylogeographic patterns and demographic history among three periodical cicada species groups.</title>
        <authorList>
            <person name="Du Z."/>
            <person name="Hasegawa H."/>
            <person name="Cooley J.R."/>
            <person name="Simon C."/>
            <person name="Yoshimura J."/>
            <person name="Cai W."/>
            <person name="Sota T."/>
            <person name="Li H."/>
        </authorList>
    </citation>
    <scope>NUCLEOTIDE SEQUENCE</scope>
    <source>
        <strain evidence="10">MT03</strain>
    </source>
</reference>
<comment type="subcellular location">
    <subcellularLocation>
        <location evidence="1">Membrane</location>
    </subcellularLocation>
    <subcellularLocation>
        <location evidence="9">Mitochondrion membrane</location>
        <topology evidence="9">Multi-pass membrane protein</topology>
    </subcellularLocation>
</comment>
<evidence type="ECO:0000256" key="7">
    <source>
        <dbReference type="ARBA" id="ARBA00023136"/>
    </source>
</evidence>
<organism evidence="10">
    <name type="scientific">Magicicada septendecim</name>
    <name type="common">Seventeen-year cicada</name>
    <dbReference type="NCBI Taxonomy" id="44679"/>
    <lineage>
        <taxon>Eukaryota</taxon>
        <taxon>Metazoa</taxon>
        <taxon>Ecdysozoa</taxon>
        <taxon>Arthropoda</taxon>
        <taxon>Hexapoda</taxon>
        <taxon>Insecta</taxon>
        <taxon>Pterygota</taxon>
        <taxon>Neoptera</taxon>
        <taxon>Paraneoptera</taxon>
        <taxon>Hemiptera</taxon>
        <taxon>Auchenorrhyncha</taxon>
        <taxon>Cicadoidea</taxon>
        <taxon>Cicadidae</taxon>
        <taxon>Cicadettinae</taxon>
        <taxon>Lamotialnini</taxon>
        <taxon>Magicicada</taxon>
        <taxon>decim group</taxon>
    </lineage>
</organism>
<dbReference type="EC" id="7.1.1.2" evidence="9"/>
<keyword evidence="9 10" id="KW-0496">Mitochondrion</keyword>
<gene>
    <name evidence="10" type="primary">nad3</name>
</gene>
<dbReference type="InterPro" id="IPR038430">
    <property type="entry name" value="NDAH_ubi_oxred_su3_sf"/>
</dbReference>
<protein>
    <recommendedName>
        <fullName evidence="3 9">NADH-ubiquinone oxidoreductase chain 3</fullName>
        <ecNumber evidence="9">7.1.1.2</ecNumber>
    </recommendedName>
</protein>
<keyword evidence="9" id="KW-1278">Translocase</keyword>
<evidence type="ECO:0000256" key="1">
    <source>
        <dbReference type="ARBA" id="ARBA00004370"/>
    </source>
</evidence>
<keyword evidence="7 9" id="KW-0472">Membrane</keyword>
<evidence type="ECO:0000256" key="5">
    <source>
        <dbReference type="ARBA" id="ARBA00022692"/>
    </source>
</evidence>
<dbReference type="EMBL" id="MH937583">
    <property type="protein sequence ID" value="QBM07996.1"/>
    <property type="molecule type" value="Genomic_DNA"/>
</dbReference>
<dbReference type="InterPro" id="IPR000440">
    <property type="entry name" value="NADH_UbQ/plastoQ_OxRdtase_su3"/>
</dbReference>
<comment type="similarity">
    <text evidence="2 9">Belongs to the complex I subunit 3 family.</text>
</comment>
<name>A0A482DRN1_MAGSE</name>
<sequence>MFNVVIYCIMMLLILFTLMIFLYSVSIKSIIDREKSSPFECGFDPFESSRIPFSSHFFMIAVIFLIFDVELVIIMPMIIVMTTINIIEIYLVMLLFLLFLMLGLYHEWKNNMLNWVQ</sequence>
<comment type="catalytic activity">
    <reaction evidence="8 9">
        <text>a ubiquinone + NADH + 5 H(+)(in) = a ubiquinol + NAD(+) + 4 H(+)(out)</text>
        <dbReference type="Rhea" id="RHEA:29091"/>
        <dbReference type="Rhea" id="RHEA-COMP:9565"/>
        <dbReference type="Rhea" id="RHEA-COMP:9566"/>
        <dbReference type="ChEBI" id="CHEBI:15378"/>
        <dbReference type="ChEBI" id="CHEBI:16389"/>
        <dbReference type="ChEBI" id="CHEBI:17976"/>
        <dbReference type="ChEBI" id="CHEBI:57540"/>
        <dbReference type="ChEBI" id="CHEBI:57945"/>
        <dbReference type="EC" id="7.1.1.2"/>
    </reaction>
</comment>
<evidence type="ECO:0000256" key="9">
    <source>
        <dbReference type="RuleBase" id="RU003640"/>
    </source>
</evidence>
<evidence type="ECO:0000313" key="10">
    <source>
        <dbReference type="EMBL" id="QBM07996.1"/>
    </source>
</evidence>
<keyword evidence="6 9" id="KW-1133">Transmembrane helix</keyword>
<dbReference type="GO" id="GO:0030964">
    <property type="term" value="C:NADH dehydrogenase complex"/>
    <property type="evidence" value="ECO:0007669"/>
    <property type="project" value="TreeGrafter"/>
</dbReference>